<dbReference type="InterPro" id="IPR000524">
    <property type="entry name" value="Tscrpt_reg_HTH_GntR"/>
</dbReference>
<dbReference type="STRING" id="640938.TR210_429"/>
<organism evidence="7 9">
    <name type="scientific">Trichococcus ilyis</name>
    <dbReference type="NCBI Taxonomy" id="640938"/>
    <lineage>
        <taxon>Bacteria</taxon>
        <taxon>Bacillati</taxon>
        <taxon>Bacillota</taxon>
        <taxon>Bacilli</taxon>
        <taxon>Lactobacillales</taxon>
        <taxon>Carnobacteriaceae</taxon>
        <taxon>Trichococcus</taxon>
    </lineage>
</organism>
<dbReference type="OrthoDB" id="9816541at2"/>
<dbReference type="AlphaFoldDB" id="A0A143YAN1"/>
<evidence type="ECO:0000256" key="4">
    <source>
        <dbReference type="ARBA" id="ARBA00023163"/>
    </source>
</evidence>
<dbReference type="Pfam" id="PF00392">
    <property type="entry name" value="GntR"/>
    <property type="match status" value="1"/>
</dbReference>
<evidence type="ECO:0000256" key="2">
    <source>
        <dbReference type="ARBA" id="ARBA00023015"/>
    </source>
</evidence>
<dbReference type="GO" id="GO:0045892">
    <property type="term" value="P:negative regulation of DNA-templated transcription"/>
    <property type="evidence" value="ECO:0007669"/>
    <property type="project" value="TreeGrafter"/>
</dbReference>
<feature type="domain" description="HTH gntR-type" evidence="6">
    <location>
        <begin position="1"/>
        <end position="69"/>
    </location>
</feature>
<evidence type="ECO:0000313" key="10">
    <source>
        <dbReference type="Proteomes" id="UP000199280"/>
    </source>
</evidence>
<dbReference type="FunFam" id="3.40.1410.10:FF:000008">
    <property type="entry name" value="Transcriptional regulator, GntR family"/>
    <property type="match status" value="1"/>
</dbReference>
<dbReference type="SUPFAM" id="SSF46785">
    <property type="entry name" value="Winged helix' DNA-binding domain"/>
    <property type="match status" value="1"/>
</dbReference>
<dbReference type="PANTHER" id="PTHR44846">
    <property type="entry name" value="MANNOSYL-D-GLYCERATE TRANSPORT/METABOLISM SYSTEM REPRESSOR MNGR-RELATED"/>
    <property type="match status" value="1"/>
</dbReference>
<evidence type="ECO:0000313" key="7">
    <source>
        <dbReference type="EMBL" id="CZQ85121.1"/>
    </source>
</evidence>
<evidence type="ECO:0000313" key="8">
    <source>
        <dbReference type="EMBL" id="SEJ58887.1"/>
    </source>
</evidence>
<keyword evidence="4" id="KW-0804">Transcription</keyword>
<keyword evidence="2" id="KW-0805">Transcription regulation</keyword>
<dbReference type="EMBL" id="FJNB01000002">
    <property type="protein sequence ID" value="CZQ85121.1"/>
    <property type="molecule type" value="Genomic_DNA"/>
</dbReference>
<dbReference type="InterPro" id="IPR036390">
    <property type="entry name" value="WH_DNA-bd_sf"/>
</dbReference>
<dbReference type="GO" id="GO:0003700">
    <property type="term" value="F:DNA-binding transcription factor activity"/>
    <property type="evidence" value="ECO:0007669"/>
    <property type="project" value="UniProtKB-UniRule"/>
</dbReference>
<dbReference type="EMBL" id="FNYT01000018">
    <property type="protein sequence ID" value="SEJ58887.1"/>
    <property type="molecule type" value="Genomic_DNA"/>
</dbReference>
<keyword evidence="10" id="KW-1185">Reference proteome</keyword>
<sequence length="238" mass="27645">MNKFFDIYMDLRKKIEHAEFEAGSLLPSEKNLSDHYKVSRETIRKALALLLEGGYIQKKQGKGSIVLDIRKFNFPVSGLTSFKELQDSQQIPNETIVIKNKLEPIPDFLAEALKVDPGREVISLIRLRKIAGEVVIMDKDYLFHDIIEQIPSEAAESSIYAYLENDLGLNIAYAKKEFVVEPATREDHKLMNLKNDTHVVVVKSEVYLEDTRLFQYTESRHRLDRFRFVEFARRKHSL</sequence>
<reference evidence="7 9" key="1">
    <citation type="submission" date="2016-02" db="EMBL/GenBank/DDBJ databases">
        <authorList>
            <person name="Wen L."/>
            <person name="He K."/>
            <person name="Yang H."/>
        </authorList>
    </citation>
    <scope>NUCLEOTIDE SEQUENCE [LARGE SCALE GENOMIC DNA]</scope>
    <source>
        <strain evidence="7">Trichococcus_R210</strain>
    </source>
</reference>
<dbReference type="GO" id="GO:0003677">
    <property type="term" value="F:DNA binding"/>
    <property type="evidence" value="ECO:0007669"/>
    <property type="project" value="UniProtKB-UniRule"/>
</dbReference>
<evidence type="ECO:0000256" key="5">
    <source>
        <dbReference type="NCBIfam" id="TIGR02404"/>
    </source>
</evidence>
<keyword evidence="1" id="KW-0678">Repressor</keyword>
<dbReference type="Gene3D" id="3.40.1410.10">
    <property type="entry name" value="Chorismate lyase-like"/>
    <property type="match status" value="1"/>
</dbReference>
<dbReference type="Pfam" id="PF07702">
    <property type="entry name" value="UTRA"/>
    <property type="match status" value="1"/>
</dbReference>
<keyword evidence="3" id="KW-0238">DNA-binding</keyword>
<dbReference type="InterPro" id="IPR036388">
    <property type="entry name" value="WH-like_DNA-bd_sf"/>
</dbReference>
<dbReference type="InterPro" id="IPR011663">
    <property type="entry name" value="UTRA"/>
</dbReference>
<gene>
    <name evidence="8" type="ORF">SAMN05216375_11844</name>
    <name evidence="7" type="ORF">TR210_429</name>
</gene>
<dbReference type="SUPFAM" id="SSF64288">
    <property type="entry name" value="Chorismate lyase-like"/>
    <property type="match status" value="1"/>
</dbReference>
<dbReference type="InterPro" id="IPR050679">
    <property type="entry name" value="Bact_HTH_transcr_reg"/>
</dbReference>
<evidence type="ECO:0000313" key="9">
    <source>
        <dbReference type="Proteomes" id="UP000076878"/>
    </source>
</evidence>
<dbReference type="InterPro" id="IPR028978">
    <property type="entry name" value="Chorismate_lyase_/UTRA_dom_sf"/>
</dbReference>
<dbReference type="Proteomes" id="UP000076878">
    <property type="component" value="Unassembled WGS sequence"/>
</dbReference>
<dbReference type="SMART" id="SM00866">
    <property type="entry name" value="UTRA"/>
    <property type="match status" value="1"/>
</dbReference>
<dbReference type="RefSeq" id="WP_068621279.1">
    <property type="nucleotide sequence ID" value="NZ_FJNB01000002.1"/>
</dbReference>
<dbReference type="Proteomes" id="UP000199280">
    <property type="component" value="Unassembled WGS sequence"/>
</dbReference>
<accession>A0A143YAN1</accession>
<evidence type="ECO:0000256" key="3">
    <source>
        <dbReference type="ARBA" id="ARBA00023125"/>
    </source>
</evidence>
<dbReference type="CDD" id="cd07377">
    <property type="entry name" value="WHTH_GntR"/>
    <property type="match status" value="1"/>
</dbReference>
<protein>
    <recommendedName>
        <fullName evidence="5">Trehalose operon repressor</fullName>
    </recommendedName>
</protein>
<dbReference type="PRINTS" id="PR00035">
    <property type="entry name" value="HTHGNTR"/>
</dbReference>
<dbReference type="NCBIfam" id="TIGR02404">
    <property type="entry name" value="trehalos_R_Bsub"/>
    <property type="match status" value="1"/>
</dbReference>
<dbReference type="PROSITE" id="PS50949">
    <property type="entry name" value="HTH_GNTR"/>
    <property type="match status" value="1"/>
</dbReference>
<evidence type="ECO:0000259" key="6">
    <source>
        <dbReference type="PROSITE" id="PS50949"/>
    </source>
</evidence>
<evidence type="ECO:0000256" key="1">
    <source>
        <dbReference type="ARBA" id="ARBA00022491"/>
    </source>
</evidence>
<dbReference type="PANTHER" id="PTHR44846:SF12">
    <property type="entry name" value="HTH-TYPE TRANSCRIPTIONAL REGULATOR TRER"/>
    <property type="match status" value="1"/>
</dbReference>
<reference evidence="8 10" key="2">
    <citation type="submission" date="2016-10" db="EMBL/GenBank/DDBJ databases">
        <authorList>
            <person name="Varghese N."/>
            <person name="Submissions S."/>
        </authorList>
    </citation>
    <scope>NUCLEOTIDE SEQUENCE [LARGE SCALE GENOMIC DNA]</scope>
    <source>
        <strain evidence="8 10">DSM 22150</strain>
    </source>
</reference>
<dbReference type="SMART" id="SM00345">
    <property type="entry name" value="HTH_GNTR"/>
    <property type="match status" value="1"/>
</dbReference>
<dbReference type="Gene3D" id="1.10.10.10">
    <property type="entry name" value="Winged helix-like DNA-binding domain superfamily/Winged helix DNA-binding domain"/>
    <property type="match status" value="1"/>
</dbReference>
<name>A0A143YAN1_9LACT</name>
<proteinExistence type="predicted"/>
<dbReference type="InterPro" id="IPR012770">
    <property type="entry name" value="TreR"/>
</dbReference>